<dbReference type="InterPro" id="IPR011050">
    <property type="entry name" value="Pectin_lyase_fold/virulence"/>
</dbReference>
<name>A0A8J3ZNT3_9ACTN</name>
<dbReference type="CDD" id="cd23669">
    <property type="entry name" value="GH55_SacteLam55A-like"/>
    <property type="match status" value="1"/>
</dbReference>
<gene>
    <name evidence="2" type="ORF">Voc01_025410</name>
</gene>
<dbReference type="Proteomes" id="UP000635606">
    <property type="component" value="Unassembled WGS sequence"/>
</dbReference>
<dbReference type="SUPFAM" id="SSF51126">
    <property type="entry name" value="Pectin lyase-like"/>
    <property type="match status" value="1"/>
</dbReference>
<dbReference type="AlphaFoldDB" id="A0A8J3ZNT3"/>
<evidence type="ECO:0008006" key="4">
    <source>
        <dbReference type="Google" id="ProtNLM"/>
    </source>
</evidence>
<keyword evidence="3" id="KW-1185">Reference proteome</keyword>
<dbReference type="InterPro" id="IPR059186">
    <property type="entry name" value="SACTE_4363"/>
</dbReference>
<evidence type="ECO:0000313" key="2">
    <source>
        <dbReference type="EMBL" id="GIJ67624.1"/>
    </source>
</evidence>
<comment type="caution">
    <text evidence="2">The sequence shown here is derived from an EMBL/GenBank/DDBJ whole genome shotgun (WGS) entry which is preliminary data.</text>
</comment>
<dbReference type="EMBL" id="BOPH01000028">
    <property type="protein sequence ID" value="GIJ67624.1"/>
    <property type="molecule type" value="Genomic_DNA"/>
</dbReference>
<keyword evidence="1" id="KW-1133">Transmembrane helix</keyword>
<dbReference type="RefSeq" id="WP_203927582.1">
    <property type="nucleotide sequence ID" value="NZ_BOPH01000028.1"/>
</dbReference>
<sequence length="625" mass="67599">MTPITEEQPERRRSQHSRSRALVIGLSVATAIAVTGPAASAHSNRPSTPSFGPNVTIFDPSMPVSQIQAKLDATHAQQVDDEMGTRRYAFLFKPGTYGTAEQPLQFKVGYYTEVSGLGAAPTDVVINGKVEVYNRCLTEGGTANCLALVNFWRTISNLSININAQGQDGCRGSANFWAVSQAVSMRRLNITGGGLSLMDYCTAGPQYASGGFIADSRLPATTNGSQQQWLTRNSEVAGWSNGVWNQVFAGVVGAPDDAAFPNPPYTTLENTPVSREKPYLYVDSRGKYKVRVPSAGRDTRGVTWANGMTPGRSIDLDDFYVAKPGDSVHTINSQLARGRHLLLTPGLYDISRTIEVKKANTVVLGIGHATLTAVNGAVPLEVADVPGAIVAGVTIDAGLRESPVLLRVGSKRGHGHSDRRNPTTLSDVYFRVGGPHVGKTHIALEVNSDNVLIDHTWVWRGDHGVEGFTDTQRWNTNTGRYGAVINGDHVTATGLFVEHFQRYNTVWNGDHGTTILYQNELPYDPPTQADWMNGDVEGYAGYKVGDKVRNHTLWGAGVYVFNQNNPSIHTENGFEVPNRPGVKLHHIMTVNLSAGTIDHVVNGVGDPADTTRIGVPVYITEYPAP</sequence>
<organism evidence="2 3">
    <name type="scientific">Virgisporangium ochraceum</name>
    <dbReference type="NCBI Taxonomy" id="65505"/>
    <lineage>
        <taxon>Bacteria</taxon>
        <taxon>Bacillati</taxon>
        <taxon>Actinomycetota</taxon>
        <taxon>Actinomycetes</taxon>
        <taxon>Micromonosporales</taxon>
        <taxon>Micromonosporaceae</taxon>
        <taxon>Virgisporangium</taxon>
    </lineage>
</organism>
<protein>
    <recommendedName>
        <fullName evidence="4">Adenylyl cyclase</fullName>
    </recommendedName>
</protein>
<proteinExistence type="predicted"/>
<evidence type="ECO:0000313" key="3">
    <source>
        <dbReference type="Proteomes" id="UP000635606"/>
    </source>
</evidence>
<accession>A0A8J3ZNT3</accession>
<reference evidence="2" key="1">
    <citation type="submission" date="2021-01" db="EMBL/GenBank/DDBJ databases">
        <title>Whole genome shotgun sequence of Virgisporangium ochraceum NBRC 16418.</title>
        <authorList>
            <person name="Komaki H."/>
            <person name="Tamura T."/>
        </authorList>
    </citation>
    <scope>NUCLEOTIDE SEQUENCE</scope>
    <source>
        <strain evidence="2">NBRC 16418</strain>
    </source>
</reference>
<keyword evidence="1" id="KW-0812">Transmembrane</keyword>
<dbReference type="Gene3D" id="2.160.20.10">
    <property type="entry name" value="Single-stranded right-handed beta-helix, Pectin lyase-like"/>
    <property type="match status" value="1"/>
</dbReference>
<keyword evidence="1" id="KW-0472">Membrane</keyword>
<evidence type="ECO:0000256" key="1">
    <source>
        <dbReference type="SAM" id="Phobius"/>
    </source>
</evidence>
<dbReference type="InterPro" id="IPR012334">
    <property type="entry name" value="Pectin_lyas_fold"/>
</dbReference>
<feature type="transmembrane region" description="Helical" evidence="1">
    <location>
        <begin position="21"/>
        <end position="39"/>
    </location>
</feature>